<evidence type="ECO:0000313" key="4">
    <source>
        <dbReference type="Proteomes" id="UP001548590"/>
    </source>
</evidence>
<evidence type="ECO:0000313" key="3">
    <source>
        <dbReference type="EMBL" id="MET1488526.1"/>
    </source>
</evidence>
<dbReference type="Gene3D" id="3.40.50.10610">
    <property type="entry name" value="ABC-type transport auxiliary lipoprotein component"/>
    <property type="match status" value="1"/>
</dbReference>
<dbReference type="InterPro" id="IPR005586">
    <property type="entry name" value="ABC_trans_aux"/>
</dbReference>
<accession>A0ABV2CKU4</accession>
<dbReference type="Pfam" id="PF03886">
    <property type="entry name" value="ABC_trans_aux"/>
    <property type="match status" value="1"/>
</dbReference>
<feature type="signal peptide" evidence="1">
    <location>
        <begin position="1"/>
        <end position="22"/>
    </location>
</feature>
<name>A0ABV2CKU4_9RHOO</name>
<dbReference type="EMBL" id="JBEWLZ010000001">
    <property type="protein sequence ID" value="MET1488526.1"/>
    <property type="molecule type" value="Genomic_DNA"/>
</dbReference>
<proteinExistence type="predicted"/>
<feature type="chain" id="PRO_5045099750" evidence="1">
    <location>
        <begin position="23"/>
        <end position="204"/>
    </location>
</feature>
<keyword evidence="1" id="KW-0732">Signal</keyword>
<protein>
    <submittedName>
        <fullName evidence="3">PqiC family protein</fullName>
    </submittedName>
</protein>
<evidence type="ECO:0000256" key="1">
    <source>
        <dbReference type="SAM" id="SignalP"/>
    </source>
</evidence>
<reference evidence="3 4" key="1">
    <citation type="submission" date="2024-07" db="EMBL/GenBank/DDBJ databases">
        <title>Uliginosibacterium paludis KCTC:42655.</title>
        <authorList>
            <person name="Kim M.K."/>
        </authorList>
    </citation>
    <scope>NUCLEOTIDE SEQUENCE [LARGE SCALE GENOMIC DNA]</scope>
    <source>
        <strain evidence="3 4">KCTC 42655</strain>
    </source>
</reference>
<dbReference type="SUPFAM" id="SSF159594">
    <property type="entry name" value="XCC0632-like"/>
    <property type="match status" value="1"/>
</dbReference>
<gene>
    <name evidence="3" type="ORF">ABVT11_01705</name>
</gene>
<keyword evidence="4" id="KW-1185">Reference proteome</keyword>
<dbReference type="Proteomes" id="UP001548590">
    <property type="component" value="Unassembled WGS sequence"/>
</dbReference>
<feature type="domain" description="ABC-type transport auxiliary lipoprotein component" evidence="2">
    <location>
        <begin position="31"/>
        <end position="186"/>
    </location>
</feature>
<dbReference type="PROSITE" id="PS51257">
    <property type="entry name" value="PROKAR_LIPOPROTEIN"/>
    <property type="match status" value="1"/>
</dbReference>
<organism evidence="3 4">
    <name type="scientific">Uliginosibacterium paludis</name>
    <dbReference type="NCBI Taxonomy" id="1615952"/>
    <lineage>
        <taxon>Bacteria</taxon>
        <taxon>Pseudomonadati</taxon>
        <taxon>Pseudomonadota</taxon>
        <taxon>Betaproteobacteria</taxon>
        <taxon>Rhodocyclales</taxon>
        <taxon>Zoogloeaceae</taxon>
        <taxon>Uliginosibacterium</taxon>
    </lineage>
</organism>
<sequence>MNRPFLRCGTVCLLAATLGACASAPAIRFHTLVAPASTTAPASPALLDRLDIASVIVPAGVDRQELVVRQGTAGLGLLENDRWSAPLADELRQALANSLGSTLGARNVSGLPSPVDADVLQIRVAVRSFELQAGAKAILTADWTLERAARRELPTLTCSTRLSAEAGNTASSMVEAQQKLVQTLASALDAGARAQASGSARCPD</sequence>
<dbReference type="RefSeq" id="WP_345926720.1">
    <property type="nucleotide sequence ID" value="NZ_JBDIVF010000003.1"/>
</dbReference>
<comment type="caution">
    <text evidence="3">The sequence shown here is derived from an EMBL/GenBank/DDBJ whole genome shotgun (WGS) entry which is preliminary data.</text>
</comment>
<evidence type="ECO:0000259" key="2">
    <source>
        <dbReference type="Pfam" id="PF03886"/>
    </source>
</evidence>